<proteinExistence type="predicted"/>
<dbReference type="AlphaFoldDB" id="A0A081C828"/>
<dbReference type="eggNOG" id="COG1262">
    <property type="taxonomic scope" value="Bacteria"/>
</dbReference>
<accession>A0A081C828</accession>
<dbReference type="InterPro" id="IPR000157">
    <property type="entry name" value="TIR_dom"/>
</dbReference>
<dbReference type="SUPFAM" id="SSF52200">
    <property type="entry name" value="Toll/Interleukin receptor TIR domain"/>
    <property type="match status" value="1"/>
</dbReference>
<dbReference type="InterPro" id="IPR035897">
    <property type="entry name" value="Toll_tir_struct_dom_sf"/>
</dbReference>
<reference evidence="2" key="1">
    <citation type="journal article" date="2015" name="PeerJ">
        <title>First genomic representation of candidate bacterial phylum KSB3 points to enhanced environmental sensing as a trigger of wastewater bulking.</title>
        <authorList>
            <person name="Sekiguchi Y."/>
            <person name="Ohashi A."/>
            <person name="Parks D.H."/>
            <person name="Yamauchi T."/>
            <person name="Tyson G.W."/>
            <person name="Hugenholtz P."/>
        </authorList>
    </citation>
    <scope>NUCLEOTIDE SEQUENCE [LARGE SCALE GENOMIC DNA]</scope>
</reference>
<keyword evidence="3" id="KW-1185">Reference proteome</keyword>
<gene>
    <name evidence="2" type="ORF">U27_00631</name>
</gene>
<dbReference type="EMBL" id="DF820474">
    <property type="protein sequence ID" value="GAK60733.1"/>
    <property type="molecule type" value="Genomic_DNA"/>
</dbReference>
<dbReference type="GO" id="GO:0007165">
    <property type="term" value="P:signal transduction"/>
    <property type="evidence" value="ECO:0007669"/>
    <property type="project" value="InterPro"/>
</dbReference>
<evidence type="ECO:0000313" key="3">
    <source>
        <dbReference type="Proteomes" id="UP000030661"/>
    </source>
</evidence>
<dbReference type="HOGENOM" id="CLU_722914_0_0_0"/>
<name>A0A081C828_VECG1</name>
<dbReference type="STRING" id="1499967.U27_00631"/>
<protein>
    <submittedName>
        <fullName evidence="2">TIR protein</fullName>
    </submittedName>
</protein>
<evidence type="ECO:0000259" key="1">
    <source>
        <dbReference type="Pfam" id="PF13676"/>
    </source>
</evidence>
<dbReference type="Pfam" id="PF13676">
    <property type="entry name" value="TIR_2"/>
    <property type="match status" value="1"/>
</dbReference>
<sequence length="382" mass="43520">MKPSGIETNAARIFLCYAEEDRNSVEQLYQHLCDAGFAPWMKSLDLLPGQRREQVWQGIREAEFFMACLSNWSVKQRGFVQTELRNALDVWQEKLPADIYLIPVRLEECDIPDSLADFVAADLFAEGGFERIVRAIQFGMQQREAEQSASFGQQKPDRAQPAPLGRKDALPRYELGLPWKFDLTALIKRCISELVKRKSGLIGFVVPSDVAPRDYLRDRLINEWKGSQFSYTCHALKLHPLTFPIDMAVTHIVNCTAKSIKHGDVLFVGSASSKDAPQFWQHLCAKIERETYKHRLVIILATDSACHLPENIILLPSPQCEEYDIHQWVTQLIESTEGLSEEIISPLIDKIIGNCRYGDQLNMQLVYMHIPQVIKDPAGYCL</sequence>
<dbReference type="Proteomes" id="UP000030661">
    <property type="component" value="Unassembled WGS sequence"/>
</dbReference>
<evidence type="ECO:0000313" key="2">
    <source>
        <dbReference type="EMBL" id="GAK60733.1"/>
    </source>
</evidence>
<dbReference type="Gene3D" id="3.40.50.10140">
    <property type="entry name" value="Toll/interleukin-1 receptor homology (TIR) domain"/>
    <property type="match status" value="1"/>
</dbReference>
<organism evidence="2">
    <name type="scientific">Vecturithrix granuli</name>
    <dbReference type="NCBI Taxonomy" id="1499967"/>
    <lineage>
        <taxon>Bacteria</taxon>
        <taxon>Candidatus Moduliflexota</taxon>
        <taxon>Candidatus Vecturitrichia</taxon>
        <taxon>Candidatus Vecturitrichales</taxon>
        <taxon>Candidatus Vecturitrichaceae</taxon>
        <taxon>Candidatus Vecturithrix</taxon>
    </lineage>
</organism>
<feature type="domain" description="TIR" evidence="1">
    <location>
        <begin position="13"/>
        <end position="132"/>
    </location>
</feature>